<evidence type="ECO:0000313" key="3">
    <source>
        <dbReference type="Proteomes" id="UP001348805"/>
    </source>
</evidence>
<dbReference type="GO" id="GO:0004519">
    <property type="term" value="F:endonuclease activity"/>
    <property type="evidence" value="ECO:0007669"/>
    <property type="project" value="UniProtKB-KW"/>
</dbReference>
<protein>
    <submittedName>
        <fullName evidence="2">Homing endonuclease</fullName>
    </submittedName>
</protein>
<proteinExistence type="predicted"/>
<feature type="domain" description="DUF7487" evidence="1">
    <location>
        <begin position="150"/>
        <end position="261"/>
    </location>
</feature>
<sequence length="448" mass="54122">MINNDEECIEFYNQNLKGKKFSIKYIEQKYPIFNNYVRHRFTDITGEEKFKELIYRIENKLEEIPKCPICGKSLKFINKNPPKYQTYCSNKCKYSDKAREFILYKTRQTNLKRYGVENPMQCNKIKEKSKQTNLERYGVENPMQLNFYKEKLKHTMLEKYGVENSQQSKEVRDKVKQTCLDRYGCTYPLQNKKIMEKTKQTNLKRYGVENPQQVKEFKEKTQQTCLKKYNCKSPMKLDIFKEKIKQTCLEKYGIESPMQLDLFKEKQKQTCLKKYGVEYPSKIEIIRQKIKETCLKKYGVDHPFKNKEIVLKAFNTRYSKKIAKFSKKEDEVYNYLITIDKDIKRQYYSELYPFHCDFYLPKFNVYIEYQGSWVHGFHPFNKDDENDIALLETWKKKAENSKFYKKAIYTWTVSDELKRKTAKDNNLKYLEIFPKDSFKDIINSYLKI</sequence>
<evidence type="ECO:0000313" key="2">
    <source>
        <dbReference type="EMBL" id="WQJ51398.1"/>
    </source>
</evidence>
<keyword evidence="3" id="KW-1185">Reference proteome</keyword>
<dbReference type="EMBL" id="OR769219">
    <property type="protein sequence ID" value="WQJ51398.1"/>
    <property type="molecule type" value="Genomic_DNA"/>
</dbReference>
<reference evidence="2 3" key="1">
    <citation type="submission" date="2023-11" db="EMBL/GenBank/DDBJ databases">
        <authorList>
            <person name="Cook R."/>
            <person name="Crisci M."/>
            <person name="Pye H."/>
            <person name="Adriaenssens E."/>
            <person name="Santini J."/>
        </authorList>
    </citation>
    <scope>NUCLEOTIDE SEQUENCE [LARGE SCALE GENOMIC DNA]</scope>
    <source>
        <strain evidence="2">Lak_Megaphage_RVC_AP3_GC26</strain>
    </source>
</reference>
<organism evidence="2 3">
    <name type="scientific">phage Lak_Megaphage_RVC_AP3_GC26</name>
    <dbReference type="NCBI Taxonomy" id="3109225"/>
    <lineage>
        <taxon>Viruses</taxon>
        <taxon>Duplodnaviria</taxon>
        <taxon>Heunggongvirae</taxon>
        <taxon>Uroviricota</taxon>
        <taxon>Caudoviricetes</taxon>
        <taxon>Caudoviricetes code 15 clade</taxon>
    </lineage>
</organism>
<keyword evidence="2" id="KW-0255">Endonuclease</keyword>
<dbReference type="InterPro" id="IPR055910">
    <property type="entry name" value="DUF7487"/>
</dbReference>
<dbReference type="Pfam" id="PF24308">
    <property type="entry name" value="DUF7487"/>
    <property type="match status" value="1"/>
</dbReference>
<dbReference type="Proteomes" id="UP001348805">
    <property type="component" value="Segment"/>
</dbReference>
<keyword evidence="2" id="KW-0378">Hydrolase</keyword>
<name>A0ABZ0Z2L6_9CAUD</name>
<accession>A0ABZ0Z2L6</accession>
<evidence type="ECO:0000259" key="1">
    <source>
        <dbReference type="Pfam" id="PF24308"/>
    </source>
</evidence>
<keyword evidence="2" id="KW-0540">Nuclease</keyword>